<gene>
    <name evidence="7" type="ORF">V3390_05815</name>
</gene>
<dbReference type="Pfam" id="PF00877">
    <property type="entry name" value="NLPC_P60"/>
    <property type="match status" value="1"/>
</dbReference>
<evidence type="ECO:0000313" key="7">
    <source>
        <dbReference type="EMBL" id="MEF2155752.1"/>
    </source>
</evidence>
<dbReference type="PANTHER" id="PTHR47053:SF1">
    <property type="entry name" value="MUREIN DD-ENDOPEPTIDASE MEPH-RELATED"/>
    <property type="match status" value="1"/>
</dbReference>
<dbReference type="PROSITE" id="PS51935">
    <property type="entry name" value="NLPC_P60"/>
    <property type="match status" value="1"/>
</dbReference>
<dbReference type="EMBL" id="JAZHBO010000002">
    <property type="protein sequence ID" value="MEF2155752.1"/>
    <property type="molecule type" value="Genomic_DNA"/>
</dbReference>
<feature type="domain" description="NlpC/P60" evidence="6">
    <location>
        <begin position="101"/>
        <end position="224"/>
    </location>
</feature>
<evidence type="ECO:0000256" key="4">
    <source>
        <dbReference type="ARBA" id="ARBA00022807"/>
    </source>
</evidence>
<keyword evidence="8" id="KW-1185">Reference proteome</keyword>
<comment type="caution">
    <text evidence="7">The sequence shown here is derived from an EMBL/GenBank/DDBJ whole genome shotgun (WGS) entry which is preliminary data.</text>
</comment>
<dbReference type="SUPFAM" id="SSF54001">
    <property type="entry name" value="Cysteine proteinases"/>
    <property type="match status" value="1"/>
</dbReference>
<dbReference type="InterPro" id="IPR038765">
    <property type="entry name" value="Papain-like_cys_pep_sf"/>
</dbReference>
<keyword evidence="5" id="KW-0732">Signal</keyword>
<accession>A0ABU7V1P4</accession>
<keyword evidence="2" id="KW-0645">Protease</keyword>
<evidence type="ECO:0000259" key="6">
    <source>
        <dbReference type="PROSITE" id="PS51935"/>
    </source>
</evidence>
<organism evidence="7 8">
    <name type="scientific">Aquilutibacter rugosus</name>
    <dbReference type="NCBI Taxonomy" id="3115820"/>
    <lineage>
        <taxon>Bacteria</taxon>
        <taxon>Pseudomonadati</taxon>
        <taxon>Pseudomonadota</taxon>
        <taxon>Gammaproteobacteria</taxon>
        <taxon>Lysobacterales</taxon>
        <taxon>Lysobacteraceae</taxon>
        <taxon>Aquilutibacter</taxon>
    </lineage>
</organism>
<sequence>MLLKSLLAFALLSPALASAQSANGQSALDSFLAQRGGAQAAAAADTAGPLDRVVSFANQTVQSATSGVRSWVQPAPTASIRKEVEMLDRQDKLDGDSAIVSPKITAVLQRATSMLGTPYRWGGTTPSGFDCSGLVGWVFRNALGVELPRVSRDMARQGLAISDRSKMVPGDLVFFGDGGRVNHVGIYVGNGRFLHAPSTGKNVMISAMDSGYWGRKFLAARRVEGL</sequence>
<evidence type="ECO:0000256" key="2">
    <source>
        <dbReference type="ARBA" id="ARBA00022670"/>
    </source>
</evidence>
<dbReference type="PANTHER" id="PTHR47053">
    <property type="entry name" value="MUREIN DD-ENDOPEPTIDASE MEPH-RELATED"/>
    <property type="match status" value="1"/>
</dbReference>
<feature type="chain" id="PRO_5046906270" evidence="5">
    <location>
        <begin position="20"/>
        <end position="226"/>
    </location>
</feature>
<protein>
    <submittedName>
        <fullName evidence="7">C40 family peptidase</fullName>
    </submittedName>
</protein>
<keyword evidence="4" id="KW-0788">Thiol protease</keyword>
<dbReference type="Proteomes" id="UP001356170">
    <property type="component" value="Unassembled WGS sequence"/>
</dbReference>
<reference evidence="7 8" key="1">
    <citation type="submission" date="2024-01" db="EMBL/GenBank/DDBJ databases">
        <title>Novel species of the genus Luteimonas isolated from rivers.</title>
        <authorList>
            <person name="Lu H."/>
        </authorList>
    </citation>
    <scope>NUCLEOTIDE SEQUENCE [LARGE SCALE GENOMIC DNA]</scope>
    <source>
        <strain evidence="7 8">FXH3W</strain>
    </source>
</reference>
<comment type="similarity">
    <text evidence="1">Belongs to the peptidase C40 family.</text>
</comment>
<evidence type="ECO:0000256" key="3">
    <source>
        <dbReference type="ARBA" id="ARBA00022801"/>
    </source>
</evidence>
<dbReference type="RefSeq" id="WP_331690069.1">
    <property type="nucleotide sequence ID" value="NZ_JAZHBN010000007.1"/>
</dbReference>
<dbReference type="Gene3D" id="3.90.1720.10">
    <property type="entry name" value="endopeptidase domain like (from Nostoc punctiforme)"/>
    <property type="match status" value="1"/>
</dbReference>
<evidence type="ECO:0000313" key="8">
    <source>
        <dbReference type="Proteomes" id="UP001356170"/>
    </source>
</evidence>
<name>A0ABU7V1P4_9GAMM</name>
<keyword evidence="3" id="KW-0378">Hydrolase</keyword>
<feature type="signal peptide" evidence="5">
    <location>
        <begin position="1"/>
        <end position="19"/>
    </location>
</feature>
<proteinExistence type="inferred from homology"/>
<evidence type="ECO:0000256" key="1">
    <source>
        <dbReference type="ARBA" id="ARBA00007074"/>
    </source>
</evidence>
<dbReference type="InterPro" id="IPR000064">
    <property type="entry name" value="NLP_P60_dom"/>
</dbReference>
<evidence type="ECO:0000256" key="5">
    <source>
        <dbReference type="SAM" id="SignalP"/>
    </source>
</evidence>
<dbReference type="InterPro" id="IPR051202">
    <property type="entry name" value="Peptidase_C40"/>
</dbReference>